<evidence type="ECO:0000256" key="5">
    <source>
        <dbReference type="ARBA" id="ARBA00023136"/>
    </source>
</evidence>
<organism evidence="8 9">
    <name type="scientific">Aspergillus heteromorphus CBS 117.55</name>
    <dbReference type="NCBI Taxonomy" id="1448321"/>
    <lineage>
        <taxon>Eukaryota</taxon>
        <taxon>Fungi</taxon>
        <taxon>Dikarya</taxon>
        <taxon>Ascomycota</taxon>
        <taxon>Pezizomycotina</taxon>
        <taxon>Eurotiomycetes</taxon>
        <taxon>Eurotiomycetidae</taxon>
        <taxon>Eurotiales</taxon>
        <taxon>Aspergillaceae</taxon>
        <taxon>Aspergillus</taxon>
        <taxon>Aspergillus subgen. Circumdati</taxon>
    </lineage>
</organism>
<comment type="similarity">
    <text evidence="2">Belongs to the CorA metal ion transporter (MIT) (TC 1.A.35) family.</text>
</comment>
<feature type="region of interest" description="Disordered" evidence="6">
    <location>
        <begin position="11"/>
        <end position="33"/>
    </location>
</feature>
<dbReference type="FunFam" id="1.20.58.340:FF:000027">
    <property type="entry name" value="CorA family metal ion transporter (Eurofung)"/>
    <property type="match status" value="1"/>
</dbReference>
<dbReference type="PANTHER" id="PTHR21535:SF94">
    <property type="entry name" value="CORA FAMILY METAL ION TRANSPORTER (EUROFUNG)"/>
    <property type="match status" value="1"/>
</dbReference>
<dbReference type="Pfam" id="PF01544">
    <property type="entry name" value="CorA"/>
    <property type="match status" value="1"/>
</dbReference>
<dbReference type="GO" id="GO:0005886">
    <property type="term" value="C:plasma membrane"/>
    <property type="evidence" value="ECO:0007669"/>
    <property type="project" value="TreeGrafter"/>
</dbReference>
<dbReference type="EMBL" id="MSFL01000009">
    <property type="protein sequence ID" value="PWY84808.1"/>
    <property type="molecule type" value="Genomic_DNA"/>
</dbReference>
<comment type="caution">
    <text evidence="8">The sequence shown here is derived from an EMBL/GenBank/DDBJ whole genome shotgun (WGS) entry which is preliminary data.</text>
</comment>
<dbReference type="GO" id="GO:0015095">
    <property type="term" value="F:magnesium ion transmembrane transporter activity"/>
    <property type="evidence" value="ECO:0007669"/>
    <property type="project" value="InterPro"/>
</dbReference>
<dbReference type="CDD" id="cd12829">
    <property type="entry name" value="Alr1p-like"/>
    <property type="match status" value="1"/>
</dbReference>
<dbReference type="PANTHER" id="PTHR21535">
    <property type="entry name" value="MAGNESIUM AND COBALT TRANSPORT PROTEIN/MITOCHONDRIAL IMPORT INNER MEMBRANE TRANSLOCASE SUBUNIT TIM8"/>
    <property type="match status" value="1"/>
</dbReference>
<dbReference type="GO" id="GO:0010961">
    <property type="term" value="P:intracellular magnesium ion homeostasis"/>
    <property type="evidence" value="ECO:0007669"/>
    <property type="project" value="TreeGrafter"/>
</dbReference>
<reference evidence="8 9" key="1">
    <citation type="submission" date="2016-12" db="EMBL/GenBank/DDBJ databases">
        <title>The genomes of Aspergillus section Nigri reveals drivers in fungal speciation.</title>
        <authorList>
            <consortium name="DOE Joint Genome Institute"/>
            <person name="Vesth T.C."/>
            <person name="Nybo J."/>
            <person name="Theobald S."/>
            <person name="Brandl J."/>
            <person name="Frisvad J.C."/>
            <person name="Nielsen K.F."/>
            <person name="Lyhne E.K."/>
            <person name="Kogle M.E."/>
            <person name="Kuo A."/>
            <person name="Riley R."/>
            <person name="Clum A."/>
            <person name="Nolan M."/>
            <person name="Lipzen A."/>
            <person name="Salamov A."/>
            <person name="Henrissat B."/>
            <person name="Wiebenga A."/>
            <person name="De Vries R.P."/>
            <person name="Grigoriev I.V."/>
            <person name="Mortensen U.H."/>
            <person name="Andersen M.R."/>
            <person name="Baker S.E."/>
        </authorList>
    </citation>
    <scope>NUCLEOTIDE SEQUENCE [LARGE SCALE GENOMIC DNA]</scope>
    <source>
        <strain evidence="8 9">CBS 117.55</strain>
    </source>
</reference>
<name>A0A317WIC3_9EURO</name>
<dbReference type="Gene3D" id="3.30.460.20">
    <property type="entry name" value="CorA soluble domain-like"/>
    <property type="match status" value="1"/>
</dbReference>
<dbReference type="GeneID" id="37062468"/>
<dbReference type="AlphaFoldDB" id="A0A317WIC3"/>
<dbReference type="VEuPathDB" id="FungiDB:BO70DRAFT_313016"/>
<dbReference type="RefSeq" id="XP_025400150.1">
    <property type="nucleotide sequence ID" value="XM_025540231.1"/>
</dbReference>
<evidence type="ECO:0000256" key="3">
    <source>
        <dbReference type="ARBA" id="ARBA00022692"/>
    </source>
</evidence>
<evidence type="ECO:0000313" key="8">
    <source>
        <dbReference type="EMBL" id="PWY84808.1"/>
    </source>
</evidence>
<proteinExistence type="inferred from homology"/>
<accession>A0A317WIC3</accession>
<evidence type="ECO:0000313" key="9">
    <source>
        <dbReference type="Proteomes" id="UP000247233"/>
    </source>
</evidence>
<dbReference type="SUPFAM" id="SSF144083">
    <property type="entry name" value="Magnesium transport protein CorA, transmembrane region"/>
    <property type="match status" value="1"/>
</dbReference>
<feature type="transmembrane region" description="Helical" evidence="7">
    <location>
        <begin position="352"/>
        <end position="373"/>
    </location>
</feature>
<gene>
    <name evidence="8" type="ORF">BO70DRAFT_313016</name>
</gene>
<dbReference type="InterPro" id="IPR002523">
    <property type="entry name" value="MgTranspt_CorA/ZnTranspt_ZntB"/>
</dbReference>
<evidence type="ECO:0000256" key="1">
    <source>
        <dbReference type="ARBA" id="ARBA00004141"/>
    </source>
</evidence>
<evidence type="ECO:0000256" key="4">
    <source>
        <dbReference type="ARBA" id="ARBA00022989"/>
    </source>
</evidence>
<protein>
    <submittedName>
        <fullName evidence="8">Cora family metal ion transporter</fullName>
    </submittedName>
</protein>
<dbReference type="SUPFAM" id="SSF143865">
    <property type="entry name" value="CorA soluble domain-like"/>
    <property type="match status" value="1"/>
</dbReference>
<comment type="subcellular location">
    <subcellularLocation>
        <location evidence="1">Membrane</location>
        <topology evidence="1">Multi-pass membrane protein</topology>
    </subcellularLocation>
</comment>
<sequence>MIPDPLVPALLARPTPDHPSAEKILPSSEPTRPSQLNFFTPQLDSVIQASSIADLCAVYRPFELLLETGHHSGLWWLDLAAPSDRDIETISRFFGLHPLTTEDINTRETREKIELFASYYFLSLRPPRKFETDEGVRIVSHNVYALVFREGVVSFSFDPSLHAGHVQQRIKEHGTHLSLTSDWICYALIDDIVDGFGPFISRVESGVEMMEDNITITRPDEIGLVLQRIYKWRKEVIQIRQLLHDKIDVIRSFARHCDAFDAPTSQVSLYLSDIRDHIITMISNLEQAEQMLSRSQSKYLTQLHFDSGRMRNGIASALGRLTVLASILVPMQFITGLFGMNVVVPGKYVANLVWWWGIIGFMFGAIILFALVAKRIGLLDQ</sequence>
<keyword evidence="4 7" id="KW-1133">Transmembrane helix</keyword>
<dbReference type="InterPro" id="IPR045863">
    <property type="entry name" value="CorA_TM1_TM2"/>
</dbReference>
<feature type="transmembrane region" description="Helical" evidence="7">
    <location>
        <begin position="317"/>
        <end position="340"/>
    </location>
</feature>
<evidence type="ECO:0000256" key="2">
    <source>
        <dbReference type="ARBA" id="ARBA00009765"/>
    </source>
</evidence>
<keyword evidence="5 7" id="KW-0472">Membrane</keyword>
<dbReference type="STRING" id="1448321.A0A317WIC3"/>
<keyword evidence="9" id="KW-1185">Reference proteome</keyword>
<dbReference type="OrthoDB" id="29879at2759"/>
<dbReference type="Proteomes" id="UP000247233">
    <property type="component" value="Unassembled WGS sequence"/>
</dbReference>
<dbReference type="InterPro" id="IPR044089">
    <property type="entry name" value="Alr1-like"/>
</dbReference>
<dbReference type="InterPro" id="IPR045861">
    <property type="entry name" value="CorA_cytoplasmic_dom"/>
</dbReference>
<evidence type="ECO:0000256" key="7">
    <source>
        <dbReference type="SAM" id="Phobius"/>
    </source>
</evidence>
<evidence type="ECO:0000256" key="6">
    <source>
        <dbReference type="SAM" id="MobiDB-lite"/>
    </source>
</evidence>
<dbReference type="Gene3D" id="1.20.58.340">
    <property type="entry name" value="Magnesium transport protein CorA, transmembrane region"/>
    <property type="match status" value="2"/>
</dbReference>
<keyword evidence="3 7" id="KW-0812">Transmembrane</keyword>